<evidence type="ECO:0000313" key="1">
    <source>
        <dbReference type="EMBL" id="GIP18650.1"/>
    </source>
</evidence>
<dbReference type="Proteomes" id="UP000683139">
    <property type="component" value="Unassembled WGS sequence"/>
</dbReference>
<sequence length="54" mass="6273">MFNFSLHGIDIEGRLDLFASVTKIFYAGRLVGVGKWIRLYFTLSQFAYLALWNL</sequence>
<evidence type="ECO:0000313" key="2">
    <source>
        <dbReference type="Proteomes" id="UP000683139"/>
    </source>
</evidence>
<name>A0A920CZM9_9BACL</name>
<reference evidence="1" key="1">
    <citation type="submission" date="2021-03" db="EMBL/GenBank/DDBJ databases">
        <title>Antimicrobial resistance genes in bacteria isolated from Japanese honey, and their potential for conferring macrolide and lincosamide resistance in the American foulbrood pathogen Paenibacillus larvae.</title>
        <authorList>
            <person name="Okamoto M."/>
            <person name="Kumagai M."/>
            <person name="Kanamori H."/>
            <person name="Takamatsu D."/>
        </authorList>
    </citation>
    <scope>NUCLEOTIDE SEQUENCE</scope>
    <source>
        <strain evidence="1">J40TS1</strain>
    </source>
</reference>
<proteinExistence type="predicted"/>
<dbReference type="EMBL" id="BOSE01000009">
    <property type="protein sequence ID" value="GIP18650.1"/>
    <property type="molecule type" value="Genomic_DNA"/>
</dbReference>
<comment type="caution">
    <text evidence="1">The sequence shown here is derived from an EMBL/GenBank/DDBJ whole genome shotgun (WGS) entry which is preliminary data.</text>
</comment>
<organism evidence="1 2">
    <name type="scientific">Paenibacillus montaniterrae</name>
    <dbReference type="NCBI Taxonomy" id="429341"/>
    <lineage>
        <taxon>Bacteria</taxon>
        <taxon>Bacillati</taxon>
        <taxon>Bacillota</taxon>
        <taxon>Bacilli</taxon>
        <taxon>Bacillales</taxon>
        <taxon>Paenibacillaceae</taxon>
        <taxon>Paenibacillus</taxon>
    </lineage>
</organism>
<keyword evidence="2" id="KW-1185">Reference proteome</keyword>
<dbReference type="AlphaFoldDB" id="A0A920CZM9"/>
<accession>A0A920CZM9</accession>
<gene>
    <name evidence="1" type="ORF">J40TS1_42920</name>
</gene>
<protein>
    <submittedName>
        <fullName evidence="1">Uncharacterized protein</fullName>
    </submittedName>
</protein>